<organism evidence="3 4">
    <name type="scientific">Oenococcus alcoholitolerans</name>
    <dbReference type="NCBI Taxonomy" id="931074"/>
    <lineage>
        <taxon>Bacteria</taxon>
        <taxon>Bacillati</taxon>
        <taxon>Bacillota</taxon>
        <taxon>Bacilli</taxon>
        <taxon>Lactobacillales</taxon>
        <taxon>Lactobacillaceae</taxon>
        <taxon>Oenococcus</taxon>
    </lineage>
</organism>
<evidence type="ECO:0000259" key="2">
    <source>
        <dbReference type="PROSITE" id="PS51782"/>
    </source>
</evidence>
<dbReference type="InterPro" id="IPR036779">
    <property type="entry name" value="LysM_dom_sf"/>
</dbReference>
<dbReference type="EMBL" id="AXCV01000554">
    <property type="protein sequence ID" value="KGO22321.1"/>
    <property type="molecule type" value="Genomic_DNA"/>
</dbReference>
<feature type="chain" id="PRO_5047365523" description="LysM domain-containing protein" evidence="1">
    <location>
        <begin position="29"/>
        <end position="113"/>
    </location>
</feature>
<keyword evidence="4" id="KW-1185">Reference proteome</keyword>
<dbReference type="PROSITE" id="PS51782">
    <property type="entry name" value="LYSM"/>
    <property type="match status" value="1"/>
</dbReference>
<dbReference type="Gene3D" id="3.10.350.10">
    <property type="entry name" value="LysM domain"/>
    <property type="match status" value="1"/>
</dbReference>
<dbReference type="SUPFAM" id="SSF54106">
    <property type="entry name" value="LysM domain"/>
    <property type="match status" value="1"/>
</dbReference>
<evidence type="ECO:0000256" key="1">
    <source>
        <dbReference type="SAM" id="SignalP"/>
    </source>
</evidence>
<dbReference type="CDD" id="cd00118">
    <property type="entry name" value="LysM"/>
    <property type="match status" value="1"/>
</dbReference>
<evidence type="ECO:0000313" key="4">
    <source>
        <dbReference type="Proteomes" id="UP000030023"/>
    </source>
</evidence>
<feature type="signal peptide" evidence="1">
    <location>
        <begin position="1"/>
        <end position="28"/>
    </location>
</feature>
<protein>
    <recommendedName>
        <fullName evidence="2">LysM domain-containing protein</fullName>
    </recommendedName>
</protein>
<comment type="caution">
    <text evidence="3">The sequence shown here is derived from an EMBL/GenBank/DDBJ whole genome shotgun (WGS) entry which is preliminary data.</text>
</comment>
<feature type="domain" description="LysM" evidence="2">
    <location>
        <begin position="32"/>
        <end position="76"/>
    </location>
</feature>
<name>A0ABR4XNW9_9LACO</name>
<reference evidence="3 4" key="1">
    <citation type="journal article" date="2014" name="Antonie Van Leeuwenhoek">
        <title>Oenococcus alcoholitolerans sp. nov., a lactic acid bacteria isolated from cachaca and ethanol fermentation processes.</title>
        <authorList>
            <person name="Badotti F."/>
            <person name="Moreira A.P."/>
            <person name="Tonon L.A."/>
            <person name="de Lucena B.T."/>
            <person name="Gomes Fde C."/>
            <person name="Kruger R."/>
            <person name="Thompson C.C."/>
            <person name="de Morais M.A.Jr."/>
            <person name="Rosa C.A."/>
            <person name="Thompson F.L."/>
        </authorList>
    </citation>
    <scope>NUCLEOTIDE SEQUENCE [LARGE SCALE GENOMIC DNA]</scope>
    <source>
        <strain evidence="3 4">UFRJ-M7.2.18</strain>
    </source>
</reference>
<evidence type="ECO:0000313" key="3">
    <source>
        <dbReference type="EMBL" id="KGO22321.1"/>
    </source>
</evidence>
<accession>A0ABR4XNW9</accession>
<feature type="non-terminal residue" evidence="3">
    <location>
        <position position="113"/>
    </location>
</feature>
<proteinExistence type="predicted"/>
<sequence>MTTGSSLKTKIALTAVSALSVTSAFSIAGQAKEYTIKTGDTLWRLAVNNNTSVDSLALKNKIIDPNLIYTGGLLQLPDNTSITTPVRSITASVNKKSIAAKTQNDYQQNKTVT</sequence>
<dbReference type="SMART" id="SM00257">
    <property type="entry name" value="LysM"/>
    <property type="match status" value="1"/>
</dbReference>
<keyword evidence="1" id="KW-0732">Signal</keyword>
<dbReference type="Proteomes" id="UP000030023">
    <property type="component" value="Unassembled WGS sequence"/>
</dbReference>
<dbReference type="InterPro" id="IPR018392">
    <property type="entry name" value="LysM"/>
</dbReference>
<dbReference type="Pfam" id="PF01476">
    <property type="entry name" value="LysM"/>
    <property type="match status" value="1"/>
</dbReference>
<gene>
    <name evidence="3" type="ORF">Q757_09240</name>
</gene>